<keyword evidence="3" id="KW-1185">Reference proteome</keyword>
<dbReference type="EMBL" id="JAVRHY010000009">
    <property type="protein sequence ID" value="MDT0618896.1"/>
    <property type="molecule type" value="Genomic_DNA"/>
</dbReference>
<sequence length="360" mass="39142">MKRRDLMLALGAGGLVSACGRANDTGSAPARESITWNMVTTWPKNFPGLGTAAQHLADLITRMSDGELTVRVYGAGERVPALEVFDAVSRGAAQMGHGAAYYWKGKSPATPFFTAVPFGMTASEMQAWLHVGGGMELWRELYAEFDLVPFEAGDTGTQMGGWFREPVADLEALRQLKVRMPGLGGEVLQALDVTTVNIPGSELFTSLQQGVIDAAEWVGPYNDLAFGFHKIARHYYYPGWHEPCGNLEAIVNKPAWAALPERLQAVVSAACMAAGRRMQAEMRANNQRALRSLVDEHGVTLHRFPDDILSALREATPGVLEDLVAGDAFAGRVHDAYRDFAARARDWTALGEAAILELRP</sequence>
<organism evidence="2 3">
    <name type="scientific">Spectribacter acetivorans</name>
    <dbReference type="NCBI Taxonomy" id="3075603"/>
    <lineage>
        <taxon>Bacteria</taxon>
        <taxon>Pseudomonadati</taxon>
        <taxon>Pseudomonadota</taxon>
        <taxon>Gammaproteobacteria</taxon>
        <taxon>Salinisphaerales</taxon>
        <taxon>Salinisphaeraceae</taxon>
        <taxon>Spectribacter</taxon>
    </lineage>
</organism>
<dbReference type="PANTHER" id="PTHR33376">
    <property type="match status" value="1"/>
</dbReference>
<keyword evidence="1" id="KW-0732">Signal</keyword>
<gene>
    <name evidence="2" type="ORF">RM531_10460</name>
</gene>
<dbReference type="RefSeq" id="WP_311659141.1">
    <property type="nucleotide sequence ID" value="NZ_JAVRHY010000009.1"/>
</dbReference>
<evidence type="ECO:0000313" key="3">
    <source>
        <dbReference type="Proteomes" id="UP001259982"/>
    </source>
</evidence>
<comment type="caution">
    <text evidence="2">The sequence shown here is derived from an EMBL/GenBank/DDBJ whole genome shotgun (WGS) entry which is preliminary data.</text>
</comment>
<dbReference type="Gene3D" id="3.40.190.170">
    <property type="entry name" value="Bacterial extracellular solute-binding protein, family 7"/>
    <property type="match status" value="1"/>
</dbReference>
<proteinExistence type="predicted"/>
<dbReference type="Gene3D" id="3.40.190.10">
    <property type="entry name" value="Periplasmic binding protein-like II"/>
    <property type="match status" value="1"/>
</dbReference>
<dbReference type="PANTHER" id="PTHR33376:SF5">
    <property type="entry name" value="EXTRACYTOPLASMIC SOLUTE RECEPTOR PROTEIN"/>
    <property type="match status" value="1"/>
</dbReference>
<dbReference type="InterPro" id="IPR018389">
    <property type="entry name" value="DctP_fam"/>
</dbReference>
<dbReference type="NCBIfam" id="NF037995">
    <property type="entry name" value="TRAP_S1"/>
    <property type="match status" value="1"/>
</dbReference>
<name>A0ABU3B8V1_9GAMM</name>
<dbReference type="CDD" id="cd13604">
    <property type="entry name" value="PBP2_TRAP_ketoacid_lactate_like"/>
    <property type="match status" value="1"/>
</dbReference>
<dbReference type="InterPro" id="IPR038404">
    <property type="entry name" value="TRAP_DctP_sf"/>
</dbReference>
<protein>
    <submittedName>
        <fullName evidence="2">TRAP transporter substrate-binding protein</fullName>
    </submittedName>
</protein>
<evidence type="ECO:0000256" key="1">
    <source>
        <dbReference type="ARBA" id="ARBA00022729"/>
    </source>
</evidence>
<dbReference type="Proteomes" id="UP001259982">
    <property type="component" value="Unassembled WGS sequence"/>
</dbReference>
<dbReference type="Pfam" id="PF03480">
    <property type="entry name" value="DctP"/>
    <property type="match status" value="1"/>
</dbReference>
<dbReference type="PROSITE" id="PS51257">
    <property type="entry name" value="PROKAR_LIPOPROTEIN"/>
    <property type="match status" value="1"/>
</dbReference>
<dbReference type="InterPro" id="IPR026289">
    <property type="entry name" value="SBP_TakP-like"/>
</dbReference>
<reference evidence="2 3" key="1">
    <citation type="submission" date="2023-09" db="EMBL/GenBank/DDBJ databases">
        <authorList>
            <person name="Rey-Velasco X."/>
        </authorList>
    </citation>
    <scope>NUCLEOTIDE SEQUENCE [LARGE SCALE GENOMIC DNA]</scope>
    <source>
        <strain evidence="2 3">P385</strain>
    </source>
</reference>
<evidence type="ECO:0000313" key="2">
    <source>
        <dbReference type="EMBL" id="MDT0618896.1"/>
    </source>
</evidence>
<dbReference type="PIRSF" id="PIRSF039026">
    <property type="entry name" value="SiaP"/>
    <property type="match status" value="1"/>
</dbReference>
<accession>A0ABU3B8V1</accession>